<dbReference type="SUPFAM" id="SSF53244">
    <property type="entry name" value="MurD-like peptide ligases, peptide-binding domain"/>
    <property type="match status" value="1"/>
</dbReference>
<feature type="domain" description="Mur ligase C-terminal" evidence="5">
    <location>
        <begin position="388"/>
        <end position="496"/>
    </location>
</feature>
<name>F5YN17_TREPZ</name>
<dbReference type="InterPro" id="IPR013221">
    <property type="entry name" value="Mur_ligase_cen"/>
</dbReference>
<evidence type="ECO:0000313" key="7">
    <source>
        <dbReference type="EMBL" id="AEF86466.1"/>
    </source>
</evidence>
<dbReference type="KEGG" id="tpi:TREPR_0368"/>
<evidence type="ECO:0000256" key="3">
    <source>
        <dbReference type="ARBA" id="ARBA00022840"/>
    </source>
</evidence>
<feature type="transmembrane region" description="Helical" evidence="4">
    <location>
        <begin position="105"/>
        <end position="122"/>
    </location>
</feature>
<dbReference type="GO" id="GO:0005524">
    <property type="term" value="F:ATP binding"/>
    <property type="evidence" value="ECO:0007669"/>
    <property type="project" value="UniProtKB-KW"/>
</dbReference>
<evidence type="ECO:0000256" key="4">
    <source>
        <dbReference type="SAM" id="Phobius"/>
    </source>
</evidence>
<keyword evidence="4" id="KW-0812">Transmembrane</keyword>
<evidence type="ECO:0000256" key="1">
    <source>
        <dbReference type="ARBA" id="ARBA00022598"/>
    </source>
</evidence>
<keyword evidence="8" id="KW-1185">Reference proteome</keyword>
<dbReference type="Pfam" id="PF02875">
    <property type="entry name" value="Mur_ligase_C"/>
    <property type="match status" value="1"/>
</dbReference>
<evidence type="ECO:0000259" key="6">
    <source>
        <dbReference type="Pfam" id="PF08245"/>
    </source>
</evidence>
<dbReference type="Proteomes" id="UP000009223">
    <property type="component" value="Chromosome"/>
</dbReference>
<dbReference type="OrthoDB" id="9801978at2"/>
<accession>F5YN17</accession>
<dbReference type="InterPro" id="IPR036565">
    <property type="entry name" value="Mur-like_cat_sf"/>
</dbReference>
<sequence length="518" mass="57757">MTLILQIAVLLSFIICYCLSSLYDYHMFQLNSYKPATHLKWIAHNFYKAYLLRHILILPIFGAAFFHSYAAAAVSSALFLIQAYCNRPRKAKKPLVFTNRVKRMLVTNILASGALAACSFSLPLPLQIALLALIVLLSPFFTLLSNLINTPIEKGVNQWYINDAKRILRGMKNLTIIGITGSYGKTSTKYFLHKILSVKYNVLMTPESYNTPMGVVKTIRSQLRPFHDIFICEMGAKYVGEIKEICDIVHPKHGILTSIGPQHLETFKTLENIIRTKFELAEALPKDGILFLNYENEYIRNTNCNTKKISYALSVENSDYTARNISASGEGCSFDLQLSDGKEYRFVTKLLGLHNVENIAGCIATADYLGVPPADMVTAVRRLESVPHRLQLLNRSGMTIIDDAFNSNIRGAMMALDALNTFDGFKILVTPGMVELGDKQDSYNRDFGTKAAELCDFVILVGARQTAPIAEGLRGAGYSEEKLFIAETIEGAFKKIGLINSAGKRKVALLENDLPDNY</sequence>
<dbReference type="GO" id="GO:0016881">
    <property type="term" value="F:acid-amino acid ligase activity"/>
    <property type="evidence" value="ECO:0007669"/>
    <property type="project" value="InterPro"/>
</dbReference>
<dbReference type="InterPro" id="IPR051046">
    <property type="entry name" value="MurCDEF_CellWall_CoF430Synth"/>
</dbReference>
<dbReference type="eggNOG" id="COG0770">
    <property type="taxonomic scope" value="Bacteria"/>
</dbReference>
<keyword evidence="3" id="KW-0067">ATP-binding</keyword>
<protein>
    <submittedName>
        <fullName evidence="7">UDP-N-acetylmuramyl pentapeptide synthase</fullName>
    </submittedName>
</protein>
<dbReference type="Pfam" id="PF08245">
    <property type="entry name" value="Mur_ligase_M"/>
    <property type="match status" value="1"/>
</dbReference>
<keyword evidence="2" id="KW-0547">Nucleotide-binding</keyword>
<keyword evidence="4" id="KW-1133">Transmembrane helix</keyword>
<feature type="transmembrane region" description="Helical" evidence="4">
    <location>
        <begin position="55"/>
        <end position="84"/>
    </location>
</feature>
<dbReference type="PANTHER" id="PTHR43024">
    <property type="entry name" value="UDP-N-ACETYLMURAMOYL-TRIPEPTIDE--D-ALANYL-D-ALANINE LIGASE"/>
    <property type="match status" value="1"/>
</dbReference>
<dbReference type="SUPFAM" id="SSF53623">
    <property type="entry name" value="MurD-like peptide ligases, catalytic domain"/>
    <property type="match status" value="1"/>
</dbReference>
<dbReference type="HOGENOM" id="CLU_035297_0_0_12"/>
<gene>
    <name evidence="7" type="ordered locus">TREPR_0368</name>
</gene>
<keyword evidence="4" id="KW-0472">Membrane</keyword>
<evidence type="ECO:0000259" key="5">
    <source>
        <dbReference type="Pfam" id="PF02875"/>
    </source>
</evidence>
<dbReference type="EMBL" id="CP001843">
    <property type="protein sequence ID" value="AEF86466.1"/>
    <property type="molecule type" value="Genomic_DNA"/>
</dbReference>
<feature type="domain" description="Mur ligase central" evidence="6">
    <location>
        <begin position="179"/>
        <end position="366"/>
    </location>
</feature>
<dbReference type="InterPro" id="IPR004101">
    <property type="entry name" value="Mur_ligase_C"/>
</dbReference>
<dbReference type="STRING" id="545694.TREPR_0368"/>
<dbReference type="Gene3D" id="3.90.190.20">
    <property type="entry name" value="Mur ligase, C-terminal domain"/>
    <property type="match status" value="1"/>
</dbReference>
<dbReference type="InterPro" id="IPR036615">
    <property type="entry name" value="Mur_ligase_C_dom_sf"/>
</dbReference>
<proteinExistence type="predicted"/>
<dbReference type="RefSeq" id="WP_015709640.1">
    <property type="nucleotide sequence ID" value="NC_015578.1"/>
</dbReference>
<evidence type="ECO:0000313" key="8">
    <source>
        <dbReference type="Proteomes" id="UP000009223"/>
    </source>
</evidence>
<organism evidence="7 8">
    <name type="scientific">Treponema primitia (strain ATCC BAA-887 / DSM 12427 / ZAS-2)</name>
    <dbReference type="NCBI Taxonomy" id="545694"/>
    <lineage>
        <taxon>Bacteria</taxon>
        <taxon>Pseudomonadati</taxon>
        <taxon>Spirochaetota</taxon>
        <taxon>Spirochaetia</taxon>
        <taxon>Spirochaetales</taxon>
        <taxon>Treponemataceae</taxon>
        <taxon>Treponema</taxon>
    </lineage>
</organism>
<dbReference type="PANTHER" id="PTHR43024:SF1">
    <property type="entry name" value="UDP-N-ACETYLMURAMOYL-TRIPEPTIDE--D-ALANYL-D-ALANINE LIGASE"/>
    <property type="match status" value="1"/>
</dbReference>
<dbReference type="AlphaFoldDB" id="F5YN17"/>
<reference evidence="7 8" key="2">
    <citation type="journal article" date="2011" name="ISME J.">
        <title>RNA-seq reveals cooperative metabolic interactions between two termite-gut spirochete species in co-culture.</title>
        <authorList>
            <person name="Rosenthal A.Z."/>
            <person name="Matson E.G."/>
            <person name="Eldar A."/>
            <person name="Leadbetter J.R."/>
        </authorList>
    </citation>
    <scope>NUCLEOTIDE SEQUENCE [LARGE SCALE GENOMIC DNA]</scope>
    <source>
        <strain evidence="8">ATCC BAA-887 / DSM 12427 / ZAS-2</strain>
    </source>
</reference>
<reference evidence="8" key="1">
    <citation type="submission" date="2009-12" db="EMBL/GenBank/DDBJ databases">
        <title>Complete sequence of Treponema primitia strain ZAS-2.</title>
        <authorList>
            <person name="Tetu S.G."/>
            <person name="Matson E."/>
            <person name="Ren Q."/>
            <person name="Seshadri R."/>
            <person name="Elbourne L."/>
            <person name="Hassan K.A."/>
            <person name="Durkin A."/>
            <person name="Radune D."/>
            <person name="Mohamoud Y."/>
            <person name="Shay R."/>
            <person name="Jin S."/>
            <person name="Zhang X."/>
            <person name="Lucey K."/>
            <person name="Ballor N.R."/>
            <person name="Ottesen E."/>
            <person name="Rosenthal R."/>
            <person name="Allen A."/>
            <person name="Leadbetter J.R."/>
            <person name="Paulsen I.T."/>
        </authorList>
    </citation>
    <scope>NUCLEOTIDE SEQUENCE [LARGE SCALE GENOMIC DNA]</scope>
    <source>
        <strain evidence="8">ATCC BAA-887 / DSM 12427 / ZAS-2</strain>
    </source>
</reference>
<dbReference type="Gene3D" id="3.40.1190.10">
    <property type="entry name" value="Mur-like, catalytic domain"/>
    <property type="match status" value="1"/>
</dbReference>
<evidence type="ECO:0000256" key="2">
    <source>
        <dbReference type="ARBA" id="ARBA00022741"/>
    </source>
</evidence>
<keyword evidence="1" id="KW-0436">Ligase</keyword>